<evidence type="ECO:0000256" key="2">
    <source>
        <dbReference type="ARBA" id="ARBA00023012"/>
    </source>
</evidence>
<dbReference type="SMART" id="SM00862">
    <property type="entry name" value="Trans_reg_C"/>
    <property type="match status" value="1"/>
</dbReference>
<organism evidence="10 11">
    <name type="scientific">Dyella koreensis</name>
    <dbReference type="NCBI Taxonomy" id="311235"/>
    <lineage>
        <taxon>Bacteria</taxon>
        <taxon>Pseudomonadati</taxon>
        <taxon>Pseudomonadota</taxon>
        <taxon>Gammaproteobacteria</taxon>
        <taxon>Lysobacterales</taxon>
        <taxon>Rhodanobacteraceae</taxon>
        <taxon>Dyella</taxon>
    </lineage>
</organism>
<reference evidence="10 11" key="1">
    <citation type="submission" date="2020-10" db="EMBL/GenBank/DDBJ databases">
        <title>Phylogeny of dyella-like bacteria.</title>
        <authorList>
            <person name="Fu J."/>
        </authorList>
    </citation>
    <scope>NUCLEOTIDE SEQUENCE [LARGE SCALE GENOMIC DNA]</scope>
    <source>
        <strain evidence="10 11">BB4</strain>
    </source>
</reference>
<comment type="caution">
    <text evidence="10">The sequence shown here is derived from an EMBL/GenBank/DDBJ whole genome shotgun (WGS) entry which is preliminary data.</text>
</comment>
<dbReference type="Gene3D" id="3.40.50.2300">
    <property type="match status" value="1"/>
</dbReference>
<accession>A0ABW8KAP7</accession>
<keyword evidence="3" id="KW-0805">Transcription regulation</keyword>
<evidence type="ECO:0000313" key="10">
    <source>
        <dbReference type="EMBL" id="MFK2918768.1"/>
    </source>
</evidence>
<dbReference type="RefSeq" id="WP_379983616.1">
    <property type="nucleotide sequence ID" value="NZ_JADIKD010000012.1"/>
</dbReference>
<dbReference type="InterPro" id="IPR016032">
    <property type="entry name" value="Sig_transdc_resp-reg_C-effctor"/>
</dbReference>
<dbReference type="InterPro" id="IPR001867">
    <property type="entry name" value="OmpR/PhoB-type_DNA-bd"/>
</dbReference>
<protein>
    <submittedName>
        <fullName evidence="10">Response regulator transcription factor</fullName>
    </submittedName>
</protein>
<dbReference type="SUPFAM" id="SSF46894">
    <property type="entry name" value="C-terminal effector domain of the bipartite response regulators"/>
    <property type="match status" value="1"/>
</dbReference>
<dbReference type="Pfam" id="PF00072">
    <property type="entry name" value="Response_reg"/>
    <property type="match status" value="1"/>
</dbReference>
<evidence type="ECO:0000313" key="11">
    <source>
        <dbReference type="Proteomes" id="UP001620408"/>
    </source>
</evidence>
<gene>
    <name evidence="10" type="ORF">ISS97_15965</name>
</gene>
<dbReference type="PANTHER" id="PTHR48111:SF1">
    <property type="entry name" value="TWO-COMPONENT RESPONSE REGULATOR ORR33"/>
    <property type="match status" value="1"/>
</dbReference>
<name>A0ABW8KAP7_9GAMM</name>
<dbReference type="Pfam" id="PF00486">
    <property type="entry name" value="Trans_reg_C"/>
    <property type="match status" value="1"/>
</dbReference>
<dbReference type="PROSITE" id="PS51755">
    <property type="entry name" value="OMPR_PHOB"/>
    <property type="match status" value="1"/>
</dbReference>
<dbReference type="Proteomes" id="UP001620408">
    <property type="component" value="Unassembled WGS sequence"/>
</dbReference>
<keyword evidence="11" id="KW-1185">Reference proteome</keyword>
<evidence type="ECO:0000256" key="5">
    <source>
        <dbReference type="ARBA" id="ARBA00023163"/>
    </source>
</evidence>
<evidence type="ECO:0000256" key="1">
    <source>
        <dbReference type="ARBA" id="ARBA00022553"/>
    </source>
</evidence>
<dbReference type="EMBL" id="JADIKD010000012">
    <property type="protein sequence ID" value="MFK2918768.1"/>
    <property type="molecule type" value="Genomic_DNA"/>
</dbReference>
<evidence type="ECO:0000259" key="9">
    <source>
        <dbReference type="PROSITE" id="PS51755"/>
    </source>
</evidence>
<evidence type="ECO:0000256" key="6">
    <source>
        <dbReference type="PROSITE-ProRule" id="PRU00169"/>
    </source>
</evidence>
<dbReference type="CDD" id="cd00383">
    <property type="entry name" value="trans_reg_C"/>
    <property type="match status" value="1"/>
</dbReference>
<dbReference type="Gene3D" id="1.10.10.10">
    <property type="entry name" value="Winged helix-like DNA-binding domain superfamily/Winged helix DNA-binding domain"/>
    <property type="match status" value="1"/>
</dbReference>
<evidence type="ECO:0000256" key="7">
    <source>
        <dbReference type="PROSITE-ProRule" id="PRU01091"/>
    </source>
</evidence>
<dbReference type="InterPro" id="IPR011006">
    <property type="entry name" value="CheY-like_superfamily"/>
</dbReference>
<dbReference type="PROSITE" id="PS50110">
    <property type="entry name" value="RESPONSE_REGULATORY"/>
    <property type="match status" value="1"/>
</dbReference>
<evidence type="ECO:0000256" key="4">
    <source>
        <dbReference type="ARBA" id="ARBA00023125"/>
    </source>
</evidence>
<feature type="domain" description="OmpR/PhoB-type" evidence="9">
    <location>
        <begin position="145"/>
        <end position="248"/>
    </location>
</feature>
<keyword evidence="1 6" id="KW-0597">Phosphoprotein</keyword>
<dbReference type="InterPro" id="IPR036388">
    <property type="entry name" value="WH-like_DNA-bd_sf"/>
</dbReference>
<sequence>MERKLAASNATSPRTWRILVLEDDDVLREHILIPGLIDYGFDVTGARTSADLYRHMLSSQYDMALLDIGLPGEDGITVARHLRELSSMGIVMLTGNHERSDHVRALAVGADLYLSKPVDLEVLAASLHSLGRRLRIPVAASVEEQPVYDPAPPRMEWRLETDDWCLVTPGNATIALSGSERCALQQLVAAKGMAVSREELIATLCQDIYDFDPHRLEMLVYRLRRKAREQGESLPLVTVRGLGYAFIVDQHAVDDELISIGG</sequence>
<dbReference type="PANTHER" id="PTHR48111">
    <property type="entry name" value="REGULATOR OF RPOS"/>
    <property type="match status" value="1"/>
</dbReference>
<keyword evidence="5" id="KW-0804">Transcription</keyword>
<dbReference type="InterPro" id="IPR001789">
    <property type="entry name" value="Sig_transdc_resp-reg_receiver"/>
</dbReference>
<evidence type="ECO:0000256" key="3">
    <source>
        <dbReference type="ARBA" id="ARBA00023015"/>
    </source>
</evidence>
<evidence type="ECO:0000259" key="8">
    <source>
        <dbReference type="PROSITE" id="PS50110"/>
    </source>
</evidence>
<feature type="domain" description="Response regulatory" evidence="8">
    <location>
        <begin position="17"/>
        <end position="131"/>
    </location>
</feature>
<keyword evidence="4 7" id="KW-0238">DNA-binding</keyword>
<proteinExistence type="predicted"/>
<dbReference type="InterPro" id="IPR039420">
    <property type="entry name" value="WalR-like"/>
</dbReference>
<dbReference type="SMART" id="SM00448">
    <property type="entry name" value="REC"/>
    <property type="match status" value="1"/>
</dbReference>
<keyword evidence="2" id="KW-0902">Two-component regulatory system</keyword>
<dbReference type="SUPFAM" id="SSF52172">
    <property type="entry name" value="CheY-like"/>
    <property type="match status" value="1"/>
</dbReference>
<feature type="modified residue" description="4-aspartylphosphate" evidence="6">
    <location>
        <position position="67"/>
    </location>
</feature>
<feature type="DNA-binding region" description="OmpR/PhoB-type" evidence="7">
    <location>
        <begin position="145"/>
        <end position="248"/>
    </location>
</feature>